<feature type="transmembrane region" description="Helical" evidence="7">
    <location>
        <begin position="131"/>
        <end position="154"/>
    </location>
</feature>
<keyword evidence="10" id="KW-1185">Reference proteome</keyword>
<feature type="transmembrane region" description="Helical" evidence="7">
    <location>
        <begin position="389"/>
        <end position="411"/>
    </location>
</feature>
<dbReference type="GO" id="GO:0005886">
    <property type="term" value="C:plasma membrane"/>
    <property type="evidence" value="ECO:0007669"/>
    <property type="project" value="UniProtKB-SubCell"/>
</dbReference>
<organism evidence="9 10">
    <name type="scientific">Sulfitobacter sabulilitoris</name>
    <dbReference type="NCBI Taxonomy" id="2562655"/>
    <lineage>
        <taxon>Bacteria</taxon>
        <taxon>Pseudomonadati</taxon>
        <taxon>Pseudomonadota</taxon>
        <taxon>Alphaproteobacteria</taxon>
        <taxon>Rhodobacterales</taxon>
        <taxon>Roseobacteraceae</taxon>
        <taxon>Sulfitobacter</taxon>
    </lineage>
</organism>
<feature type="domain" description="ABC transmembrane type-1" evidence="8">
    <location>
        <begin position="52"/>
        <end position="256"/>
    </location>
</feature>
<dbReference type="PANTHER" id="PTHR30183">
    <property type="entry name" value="MOLYBDENUM TRANSPORT SYSTEM PERMEASE PROTEIN MODB"/>
    <property type="match status" value="1"/>
</dbReference>
<feature type="transmembrane region" description="Helical" evidence="7">
    <location>
        <begin position="491"/>
        <end position="511"/>
    </location>
</feature>
<dbReference type="OrthoDB" id="7066776at2"/>
<dbReference type="AlphaFoldDB" id="A0A5S3Q7A0"/>
<reference evidence="9 10" key="1">
    <citation type="submission" date="2019-05" db="EMBL/GenBank/DDBJ databases">
        <title>Sulfitobacter sabulilitoris sp. nov., isolated from a marine sand.</title>
        <authorList>
            <person name="Yoon J.-H."/>
        </authorList>
    </citation>
    <scope>NUCLEOTIDE SEQUENCE [LARGE SCALE GENOMIC DNA]</scope>
    <source>
        <strain evidence="9 10">HSMS-29</strain>
    </source>
</reference>
<feature type="transmembrane region" description="Helical" evidence="7">
    <location>
        <begin position="238"/>
        <end position="260"/>
    </location>
</feature>
<evidence type="ECO:0000259" key="8">
    <source>
        <dbReference type="PROSITE" id="PS50928"/>
    </source>
</evidence>
<feature type="transmembrane region" description="Helical" evidence="7">
    <location>
        <begin position="289"/>
        <end position="311"/>
    </location>
</feature>
<comment type="subcellular location">
    <subcellularLocation>
        <location evidence="1">Cell membrane</location>
        <topology evidence="1">Multi-pass membrane protein</topology>
    </subcellularLocation>
</comment>
<dbReference type="GO" id="GO:0055085">
    <property type="term" value="P:transmembrane transport"/>
    <property type="evidence" value="ECO:0007669"/>
    <property type="project" value="InterPro"/>
</dbReference>
<sequence length="521" mass="54432">MADRAVAIIAPRAWPGGLAAAAVAALILSALAAVVWRADASRGLGAGDWSAIRFTVVQATWSAVLSVGLAVPVARALARRRFAGRALLVTLLGAPFILPVIAAVLGLLAVFGRAGWVNLGLDALGAPPVSIYGLHGVVLAHVFFNLPLATRLLLQAWQSIPVERFRLAAQLDLGPRMVFRTLEWPLLMQAVPGALALVFVICLTSFAVALTLGGGPRATTIELAIYQAFRFDFDLGRAAVLSVVQLVLAGGVAVLALWFIPPISFGTGLDRPLTRWDARGGGQRGLDAVWILLATVFLLLPLVAVLGAGLAGLNDVPASVWRAAAASIGVALSSVAVMGVLALPMAALIAPRRRGGIEAVGLLGLSASPLMIGTGWFILINPVANPAALALPVTALVNALMALPFVLRILVPRLRDTLLQYGRLGAALDMRGWALWRWVLLPRLRPQLGFAAGLTGALSMGDLGVIALFADPERATLPLQMYRLMGAYRMEAAAGAALILLVLALGVFWVFDAGGRAGADT</sequence>
<keyword evidence="5 7" id="KW-1133">Transmembrane helix</keyword>
<name>A0A5S3Q7A0_9RHOB</name>
<dbReference type="PROSITE" id="PS50928">
    <property type="entry name" value="ABC_TM1"/>
    <property type="match status" value="2"/>
</dbReference>
<feature type="transmembrane region" description="Helical" evidence="7">
    <location>
        <begin position="56"/>
        <end position="74"/>
    </location>
</feature>
<dbReference type="InterPro" id="IPR035906">
    <property type="entry name" value="MetI-like_sf"/>
</dbReference>
<dbReference type="InterPro" id="IPR000515">
    <property type="entry name" value="MetI-like"/>
</dbReference>
<evidence type="ECO:0000256" key="3">
    <source>
        <dbReference type="ARBA" id="ARBA00022475"/>
    </source>
</evidence>
<dbReference type="Proteomes" id="UP000309550">
    <property type="component" value="Unassembled WGS sequence"/>
</dbReference>
<dbReference type="CDD" id="cd06261">
    <property type="entry name" value="TM_PBP2"/>
    <property type="match status" value="1"/>
</dbReference>
<evidence type="ECO:0000256" key="2">
    <source>
        <dbReference type="ARBA" id="ARBA00022448"/>
    </source>
</evidence>
<proteinExistence type="predicted"/>
<feature type="transmembrane region" description="Helical" evidence="7">
    <location>
        <begin position="362"/>
        <end position="383"/>
    </location>
</feature>
<feature type="transmembrane region" description="Helical" evidence="7">
    <location>
        <begin position="86"/>
        <end position="111"/>
    </location>
</feature>
<comment type="caution">
    <text evidence="9">The sequence shown here is derived from an EMBL/GenBank/DDBJ whole genome shotgun (WGS) entry which is preliminary data.</text>
</comment>
<feature type="transmembrane region" description="Helical" evidence="7">
    <location>
        <begin position="323"/>
        <end position="350"/>
    </location>
</feature>
<dbReference type="RefSeq" id="WP_138662265.1">
    <property type="nucleotide sequence ID" value="NZ_VANS01000002.1"/>
</dbReference>
<keyword evidence="4 7" id="KW-0812">Transmembrane</keyword>
<dbReference type="Gene3D" id="1.10.3720.10">
    <property type="entry name" value="MetI-like"/>
    <property type="match status" value="2"/>
</dbReference>
<evidence type="ECO:0000256" key="7">
    <source>
        <dbReference type="SAM" id="Phobius"/>
    </source>
</evidence>
<evidence type="ECO:0000313" key="10">
    <source>
        <dbReference type="Proteomes" id="UP000309550"/>
    </source>
</evidence>
<keyword evidence="3" id="KW-1003">Cell membrane</keyword>
<keyword evidence="6 7" id="KW-0472">Membrane</keyword>
<evidence type="ECO:0000256" key="4">
    <source>
        <dbReference type="ARBA" id="ARBA00022692"/>
    </source>
</evidence>
<feature type="transmembrane region" description="Helical" evidence="7">
    <location>
        <begin position="448"/>
        <end position="470"/>
    </location>
</feature>
<feature type="transmembrane region" description="Helical" evidence="7">
    <location>
        <begin position="186"/>
        <end position="210"/>
    </location>
</feature>
<dbReference type="PANTHER" id="PTHR30183:SF9">
    <property type="entry name" value="THIAMINE TRANSPORT SYSTEM PERMEASE PROTEIN THIP"/>
    <property type="match status" value="1"/>
</dbReference>
<dbReference type="SUPFAM" id="SSF161098">
    <property type="entry name" value="MetI-like"/>
    <property type="match status" value="2"/>
</dbReference>
<gene>
    <name evidence="9" type="ORF">FDT80_10685</name>
</gene>
<keyword evidence="2" id="KW-0813">Transport</keyword>
<feature type="domain" description="ABC transmembrane type-1" evidence="8">
    <location>
        <begin position="324"/>
        <end position="511"/>
    </location>
</feature>
<accession>A0A5S3Q7A0</accession>
<evidence type="ECO:0000256" key="1">
    <source>
        <dbReference type="ARBA" id="ARBA00004651"/>
    </source>
</evidence>
<evidence type="ECO:0000313" key="9">
    <source>
        <dbReference type="EMBL" id="TMM52723.1"/>
    </source>
</evidence>
<dbReference type="EMBL" id="VANS01000002">
    <property type="protein sequence ID" value="TMM52723.1"/>
    <property type="molecule type" value="Genomic_DNA"/>
</dbReference>
<protein>
    <submittedName>
        <fullName evidence="9">Thiamine/thiamine pyrophosphate ABC transporter permease ThiP</fullName>
    </submittedName>
</protein>
<evidence type="ECO:0000256" key="6">
    <source>
        <dbReference type="ARBA" id="ARBA00023136"/>
    </source>
</evidence>
<evidence type="ECO:0000256" key="5">
    <source>
        <dbReference type="ARBA" id="ARBA00022989"/>
    </source>
</evidence>